<feature type="transmembrane region" description="Helical" evidence="7">
    <location>
        <begin position="171"/>
        <end position="194"/>
    </location>
</feature>
<feature type="transmembrane region" description="Helical" evidence="7">
    <location>
        <begin position="52"/>
        <end position="72"/>
    </location>
</feature>
<dbReference type="GO" id="GO:0022857">
    <property type="term" value="F:transmembrane transporter activity"/>
    <property type="evidence" value="ECO:0007669"/>
    <property type="project" value="TreeGrafter"/>
</dbReference>
<feature type="transmembrane region" description="Helical" evidence="7">
    <location>
        <begin position="242"/>
        <end position="260"/>
    </location>
</feature>
<dbReference type="Pfam" id="PF06808">
    <property type="entry name" value="DctM"/>
    <property type="match status" value="1"/>
</dbReference>
<evidence type="ECO:0000256" key="1">
    <source>
        <dbReference type="ARBA" id="ARBA00004429"/>
    </source>
</evidence>
<dbReference type="GO" id="GO:0005886">
    <property type="term" value="C:plasma membrane"/>
    <property type="evidence" value="ECO:0007669"/>
    <property type="project" value="UniProtKB-SubCell"/>
</dbReference>
<keyword evidence="3" id="KW-0997">Cell inner membrane</keyword>
<dbReference type="PIRSF" id="PIRSF006066">
    <property type="entry name" value="HI0050"/>
    <property type="match status" value="1"/>
</dbReference>
<feature type="transmembrane region" description="Helical" evidence="7">
    <location>
        <begin position="334"/>
        <end position="353"/>
    </location>
</feature>
<feature type="transmembrane region" description="Helical" evidence="7">
    <location>
        <begin position="397"/>
        <end position="421"/>
    </location>
</feature>
<comment type="subcellular location">
    <subcellularLocation>
        <location evidence="1">Cell inner membrane</location>
        <topology evidence="1">Multi-pass membrane protein</topology>
    </subcellularLocation>
</comment>
<dbReference type="PANTHER" id="PTHR33362:SF3">
    <property type="entry name" value="SIALIC ACID TRAP TRANSPORTER PERMEASE PROTEIN SIAT"/>
    <property type="match status" value="1"/>
</dbReference>
<evidence type="ECO:0000256" key="3">
    <source>
        <dbReference type="ARBA" id="ARBA00022519"/>
    </source>
</evidence>
<gene>
    <name evidence="9" type="ordered locus">Trebr_2166</name>
</gene>
<keyword evidence="6 7" id="KW-0472">Membrane</keyword>
<keyword evidence="2" id="KW-1003">Cell membrane</keyword>
<evidence type="ECO:0000259" key="8">
    <source>
        <dbReference type="Pfam" id="PF06808"/>
    </source>
</evidence>
<feature type="transmembrane region" description="Helical" evidence="7">
    <location>
        <begin position="359"/>
        <end position="385"/>
    </location>
</feature>
<dbReference type="KEGG" id="tbe:Trebr_2166"/>
<protein>
    <submittedName>
        <fullName evidence="9">TRAP dicarboxylate transporter, DctM subunit</fullName>
    </submittedName>
</protein>
<dbReference type="NCBIfam" id="TIGR00786">
    <property type="entry name" value="dctM"/>
    <property type="match status" value="1"/>
</dbReference>
<dbReference type="InterPro" id="IPR004681">
    <property type="entry name" value="TRAP_DctM"/>
</dbReference>
<accession>F4LKM4</accession>
<keyword evidence="10" id="KW-1185">Reference proteome</keyword>
<proteinExistence type="predicted"/>
<sequence>MIMLFTFLLWFILIFLGVHIGYSLIIVSLVFFAATGNLMLLPFAFKEMLAGINNFTLLAVPFFVLAGNLMNGGGVTNRIFSFARSMIGHRKGGLAHVNVMASLIFSGMSGSALADAGGLGQLEIKSMRDAGYDDGFAGGITAASCIIGPLIPPSTPLIIYAVVANQSVEKLFMAGFLPGLLTTGMLMLMCSILAHKRNYPAEQKCTAVERWHSFKNSVWALLTPVIILVGIFSGIFTPTEAAVVAAAYTTVLGFFVYKELTLKKFFEIVLESVKTTGTIVMMILGVTLFGWIIAREQMPLHVAEFFMNFVSNPITLMLMINVLLLFLGTVIDALPLLIILIPILLPTVVAAGINPIHFGVVVIFNLMIGILTPPMGTALFVVSRVGNMPFKTLMKGVVPFLIPLLITLVLLSIFPQITLLLPTLLGG</sequence>
<feature type="transmembrane region" description="Helical" evidence="7">
    <location>
        <begin position="305"/>
        <end position="327"/>
    </location>
</feature>
<evidence type="ECO:0000313" key="10">
    <source>
        <dbReference type="Proteomes" id="UP000006546"/>
    </source>
</evidence>
<evidence type="ECO:0000256" key="2">
    <source>
        <dbReference type="ARBA" id="ARBA00022475"/>
    </source>
</evidence>
<dbReference type="STRING" id="906968.Trebr_2166"/>
<evidence type="ECO:0000256" key="5">
    <source>
        <dbReference type="ARBA" id="ARBA00022989"/>
    </source>
</evidence>
<keyword evidence="4 7" id="KW-0812">Transmembrane</keyword>
<feature type="domain" description="TRAP C4-dicarboxylate transport system permease DctM subunit" evidence="8">
    <location>
        <begin position="8"/>
        <end position="417"/>
    </location>
</feature>
<evidence type="ECO:0000313" key="9">
    <source>
        <dbReference type="EMBL" id="AEE17580.1"/>
    </source>
</evidence>
<organism evidence="9 10">
    <name type="scientific">Treponema brennaborense (strain DSM 12168 / CIP 105900 / DD5/3)</name>
    <dbReference type="NCBI Taxonomy" id="906968"/>
    <lineage>
        <taxon>Bacteria</taxon>
        <taxon>Pseudomonadati</taxon>
        <taxon>Spirochaetota</taxon>
        <taxon>Spirochaetia</taxon>
        <taxon>Spirochaetales</taxon>
        <taxon>Treponemataceae</taxon>
        <taxon>Treponema</taxon>
    </lineage>
</organism>
<evidence type="ECO:0000256" key="4">
    <source>
        <dbReference type="ARBA" id="ARBA00022692"/>
    </source>
</evidence>
<feature type="transmembrane region" description="Helical" evidence="7">
    <location>
        <begin position="93"/>
        <end position="114"/>
    </location>
</feature>
<dbReference type="InterPro" id="IPR010656">
    <property type="entry name" value="DctM"/>
</dbReference>
<feature type="transmembrane region" description="Helical" evidence="7">
    <location>
        <begin position="218"/>
        <end position="236"/>
    </location>
</feature>
<dbReference type="PANTHER" id="PTHR33362">
    <property type="entry name" value="SIALIC ACID TRAP TRANSPORTER PERMEASE PROTEIN SIAT-RELATED"/>
    <property type="match status" value="1"/>
</dbReference>
<dbReference type="EMBL" id="CP002696">
    <property type="protein sequence ID" value="AEE17580.1"/>
    <property type="molecule type" value="Genomic_DNA"/>
</dbReference>
<keyword evidence="5 7" id="KW-1133">Transmembrane helix</keyword>
<reference evidence="10" key="1">
    <citation type="submission" date="2011-04" db="EMBL/GenBank/DDBJ databases">
        <title>The complete genome of Treponema brennaborense DSM 12168.</title>
        <authorList>
            <person name="Lucas S."/>
            <person name="Han J."/>
            <person name="Lapidus A."/>
            <person name="Bruce D."/>
            <person name="Goodwin L."/>
            <person name="Pitluck S."/>
            <person name="Peters L."/>
            <person name="Kyrpides N."/>
            <person name="Mavromatis K."/>
            <person name="Ivanova N."/>
            <person name="Mikhailova N."/>
            <person name="Pagani I."/>
            <person name="Teshima H."/>
            <person name="Detter J.C."/>
            <person name="Tapia R."/>
            <person name="Han C."/>
            <person name="Land M."/>
            <person name="Hauser L."/>
            <person name="Markowitz V."/>
            <person name="Cheng J.-F."/>
            <person name="Hugenholtz P."/>
            <person name="Woyke T."/>
            <person name="Wu D."/>
            <person name="Gronow S."/>
            <person name="Wellnitz S."/>
            <person name="Brambilla E."/>
            <person name="Klenk H.-P."/>
            <person name="Eisen J.A."/>
        </authorList>
    </citation>
    <scope>NUCLEOTIDE SEQUENCE [LARGE SCALE GENOMIC DNA]</scope>
    <source>
        <strain evidence="10">DSM 12168 / CIP 105900 / DD5/3</strain>
    </source>
</reference>
<evidence type="ECO:0000256" key="7">
    <source>
        <dbReference type="SAM" id="Phobius"/>
    </source>
</evidence>
<dbReference type="Proteomes" id="UP000006546">
    <property type="component" value="Chromosome"/>
</dbReference>
<name>F4LKM4_TREBD</name>
<dbReference type="OrthoDB" id="370245at2"/>
<evidence type="ECO:0000256" key="6">
    <source>
        <dbReference type="ARBA" id="ARBA00023136"/>
    </source>
</evidence>
<dbReference type="AlphaFoldDB" id="F4LKM4"/>
<dbReference type="RefSeq" id="WP_013759282.1">
    <property type="nucleotide sequence ID" value="NC_015500.1"/>
</dbReference>
<dbReference type="HOGENOM" id="CLU_019824_4_1_12"/>
<feature type="transmembrane region" description="Helical" evidence="7">
    <location>
        <begin position="272"/>
        <end position="293"/>
    </location>
</feature>
<feature type="transmembrane region" description="Helical" evidence="7">
    <location>
        <begin position="7"/>
        <end position="32"/>
    </location>
</feature>
<dbReference type="eggNOG" id="COG1593">
    <property type="taxonomic scope" value="Bacteria"/>
</dbReference>